<dbReference type="EMBL" id="QKXF01000146">
    <property type="protein sequence ID" value="RQM15702.1"/>
    <property type="molecule type" value="Genomic_DNA"/>
</dbReference>
<dbReference type="AlphaFoldDB" id="A0A3M6VH67"/>
<evidence type="ECO:0000313" key="5">
    <source>
        <dbReference type="Proteomes" id="UP000282087"/>
    </source>
</evidence>
<evidence type="ECO:0000256" key="1">
    <source>
        <dbReference type="SAM" id="MobiDB-lite"/>
    </source>
</evidence>
<keyword evidence="5" id="KW-1185">Reference proteome</keyword>
<dbReference type="EMBL" id="QLLG01000232">
    <property type="protein sequence ID" value="RMX65727.1"/>
    <property type="molecule type" value="Genomic_DNA"/>
</dbReference>
<gene>
    <name evidence="4" type="ORF">DD237_004054</name>
    <name evidence="3" type="ORF">DD238_003612</name>
</gene>
<accession>A0A3M6VH67</accession>
<evidence type="ECO:0000313" key="4">
    <source>
        <dbReference type="EMBL" id="RQM15702.1"/>
    </source>
</evidence>
<evidence type="ECO:0000313" key="6">
    <source>
        <dbReference type="Proteomes" id="UP000286097"/>
    </source>
</evidence>
<name>A0A3M6VH67_9STRA</name>
<dbReference type="OrthoDB" id="165038at2759"/>
<protein>
    <submittedName>
        <fullName evidence="3">Uncharacterized protein</fullName>
    </submittedName>
</protein>
<keyword evidence="2" id="KW-0812">Transmembrane</keyword>
<keyword evidence="2" id="KW-0472">Membrane</keyword>
<dbReference type="Proteomes" id="UP000282087">
    <property type="component" value="Unassembled WGS sequence"/>
</dbReference>
<comment type="caution">
    <text evidence="3">The sequence shown here is derived from an EMBL/GenBank/DDBJ whole genome shotgun (WGS) entry which is preliminary data.</text>
</comment>
<dbReference type="VEuPathDB" id="FungiDB:DD237_004054"/>
<reference evidence="5 6" key="1">
    <citation type="submission" date="2018-06" db="EMBL/GenBank/DDBJ databases">
        <title>Comparative genomics of downy mildews reveals potential adaptations to biotrophy.</title>
        <authorList>
            <person name="Fletcher K."/>
            <person name="Klosterman S.J."/>
            <person name="Derevnina L."/>
            <person name="Martin F."/>
            <person name="Koike S."/>
            <person name="Reyes Chin-Wo S."/>
            <person name="Mou B."/>
            <person name="Michelmore R."/>
        </authorList>
    </citation>
    <scope>NUCLEOTIDE SEQUENCE [LARGE SCALE GENOMIC DNA]</scope>
    <source>
        <strain evidence="4 6">R13</strain>
        <strain evidence="3 5">R14</strain>
    </source>
</reference>
<organism evidence="3 5">
    <name type="scientific">Peronospora effusa</name>
    <dbReference type="NCBI Taxonomy" id="542832"/>
    <lineage>
        <taxon>Eukaryota</taxon>
        <taxon>Sar</taxon>
        <taxon>Stramenopiles</taxon>
        <taxon>Oomycota</taxon>
        <taxon>Peronosporomycetes</taxon>
        <taxon>Peronosporales</taxon>
        <taxon>Peronosporaceae</taxon>
        <taxon>Peronospora</taxon>
    </lineage>
</organism>
<feature type="transmembrane region" description="Helical" evidence="2">
    <location>
        <begin position="147"/>
        <end position="172"/>
    </location>
</feature>
<evidence type="ECO:0000313" key="3">
    <source>
        <dbReference type="EMBL" id="RMX65727.1"/>
    </source>
</evidence>
<keyword evidence="2" id="KW-1133">Transmembrane helix</keyword>
<sequence>MDVVCKACLASHLELKHTRPKGKFKRRKSFSTTGNDEPEELQFLSPFGSPESELEYADTDDLQFVDSIEAASDEDDDGVLRDDDAEDDVEDDELLMKTTARQSCIEEAVQYKELCKIQGMVATWAIKEKHLKQKMRREIYDYENCSIFAVSYAVTFTVVVWTLCGLLLAIYLGVRSLQAGSSYVR</sequence>
<feature type="region of interest" description="Disordered" evidence="1">
    <location>
        <begin position="24"/>
        <end position="53"/>
    </location>
</feature>
<proteinExistence type="predicted"/>
<dbReference type="Proteomes" id="UP000286097">
    <property type="component" value="Unassembled WGS sequence"/>
</dbReference>
<evidence type="ECO:0000256" key="2">
    <source>
        <dbReference type="SAM" id="Phobius"/>
    </source>
</evidence>